<feature type="domain" description="FAD-dependent protein C-terminal" evidence="3">
    <location>
        <begin position="291"/>
        <end position="499"/>
    </location>
</feature>
<dbReference type="PANTHER" id="PTHR42842:SF3">
    <property type="entry name" value="FAD_NAD(P)-BINDING OXIDOREDUCTASE FAMILY PROTEIN"/>
    <property type="match status" value="1"/>
</dbReference>
<evidence type="ECO:0000256" key="1">
    <source>
        <dbReference type="ARBA" id="ARBA00023002"/>
    </source>
</evidence>
<keyword evidence="1" id="KW-0560">Oxidoreductase</keyword>
<protein>
    <submittedName>
        <fullName evidence="4">NAD(P)/FAD-dependent oxidoreductase</fullName>
    </submittedName>
</protein>
<organism evidence="4 5">
    <name type="scientific">Roseateles paludis</name>
    <dbReference type="NCBI Taxonomy" id="3145238"/>
    <lineage>
        <taxon>Bacteria</taxon>
        <taxon>Pseudomonadati</taxon>
        <taxon>Pseudomonadota</taxon>
        <taxon>Betaproteobacteria</taxon>
        <taxon>Burkholderiales</taxon>
        <taxon>Sphaerotilaceae</taxon>
        <taxon>Roseateles</taxon>
    </lineage>
</organism>
<dbReference type="Pfam" id="PF21688">
    <property type="entry name" value="FAD-depend_C"/>
    <property type="match status" value="1"/>
</dbReference>
<dbReference type="Gene3D" id="3.50.50.60">
    <property type="entry name" value="FAD/NAD(P)-binding domain"/>
    <property type="match status" value="2"/>
</dbReference>
<evidence type="ECO:0000313" key="4">
    <source>
        <dbReference type="EMBL" id="MEO3689992.1"/>
    </source>
</evidence>
<dbReference type="SUPFAM" id="SSF51905">
    <property type="entry name" value="FAD/NAD(P)-binding domain"/>
    <property type="match status" value="1"/>
</dbReference>
<proteinExistence type="predicted"/>
<dbReference type="Proteomes" id="UP001495147">
    <property type="component" value="Unassembled WGS sequence"/>
</dbReference>
<dbReference type="InterPro" id="IPR006076">
    <property type="entry name" value="FAD-dep_OxRdtase"/>
</dbReference>
<reference evidence="4 5" key="1">
    <citation type="submission" date="2024-05" db="EMBL/GenBank/DDBJ databases">
        <title>Roseateles sp. DJS-2-20 16S ribosomal RNA gene Genome sequencing and assembly.</title>
        <authorList>
            <person name="Woo H."/>
        </authorList>
    </citation>
    <scope>NUCLEOTIDE SEQUENCE [LARGE SCALE GENOMIC DNA]</scope>
    <source>
        <strain evidence="4 5">DJS-2-20</strain>
    </source>
</reference>
<dbReference type="InterPro" id="IPR036188">
    <property type="entry name" value="FAD/NAD-bd_sf"/>
</dbReference>
<evidence type="ECO:0000259" key="3">
    <source>
        <dbReference type="Pfam" id="PF21688"/>
    </source>
</evidence>
<comment type="caution">
    <text evidence="4">The sequence shown here is derived from an EMBL/GenBank/DDBJ whole genome shotgun (WGS) entry which is preliminary data.</text>
</comment>
<evidence type="ECO:0000259" key="2">
    <source>
        <dbReference type="Pfam" id="PF01266"/>
    </source>
</evidence>
<evidence type="ECO:0000313" key="5">
    <source>
        <dbReference type="Proteomes" id="UP001495147"/>
    </source>
</evidence>
<dbReference type="Gene3D" id="3.30.70.2700">
    <property type="match status" value="1"/>
</dbReference>
<gene>
    <name evidence="4" type="ORF">ABDJ85_00825</name>
</gene>
<dbReference type="InterPro" id="IPR028348">
    <property type="entry name" value="FAD-binding_protein"/>
</dbReference>
<accession>A0ABV0FYW4</accession>
<dbReference type="InterPro" id="IPR049516">
    <property type="entry name" value="FAD-depend_C"/>
</dbReference>
<dbReference type="EMBL" id="JBDPZD010000001">
    <property type="protein sequence ID" value="MEO3689992.1"/>
    <property type="molecule type" value="Genomic_DNA"/>
</dbReference>
<name>A0ABV0FYW4_9BURK</name>
<dbReference type="RefSeq" id="WP_347702831.1">
    <property type="nucleotide sequence ID" value="NZ_JBDPZD010000001.1"/>
</dbReference>
<dbReference type="PANTHER" id="PTHR42842">
    <property type="entry name" value="FAD/NAD(P)-BINDING OXIDOREDUCTASE"/>
    <property type="match status" value="1"/>
</dbReference>
<dbReference type="PIRSF" id="PIRSF038984">
    <property type="entry name" value="FAD_binding_protein"/>
    <property type="match status" value="1"/>
</dbReference>
<keyword evidence="5" id="KW-1185">Reference proteome</keyword>
<sequence length="570" mass="61840">MIRITELRLPLNHAEDALRPAVVARLGLQDAELAAFTVFRRGYDARKKRDIWLVYTVDCELAPGVDQAALLARFAVDHHIRPTPDTGYHFLAQIGKDGGDFTGPRPVVVGFGPCGIFAALILAQMGLRPIVLERGKQVRERTQDTWGLWREQRLTPESNVQFGEGGAGTFSDGKLYSQISDPRHLTRKVLTEFVKAGAPEEILYVSKPHIGTFRLVSMVIKIRAEIERLGGEIRFQQKVTDLLIEDGAVRGVQLESGEQIDTRHVVLALGHSARDTFTMLHARGVFMEAKPFAIGYRIEHPQSIIDAARFGPNAKHPLLGAADYKLVHHAANGRAVYSFCMCPGGTVVAATSEPERVVTNGMSQYSRNERNANAGIVVNISPEDYRQDGKRDGSPVSPLDGMAFQRFWESRAYELGGGGYLAPASLVGDFVKRQKSAALGSVEPSYKPGVTLVDLQQKARGSLPDYCLDAIREAIPAFAKQIPGFDRADAVFTGVETRTSSPLRVTRGRDYQSLNVRGLFPAGEGAGYAGGIMSAGVDGIEVAEALAADLLNLPDAPVLKGKASKAGGQS</sequence>
<feature type="domain" description="FAD dependent oxidoreductase" evidence="2">
    <location>
        <begin position="211"/>
        <end position="280"/>
    </location>
</feature>
<dbReference type="Pfam" id="PF01266">
    <property type="entry name" value="DAO"/>
    <property type="match status" value="1"/>
</dbReference>